<feature type="coiled-coil region" evidence="1">
    <location>
        <begin position="87"/>
        <end position="121"/>
    </location>
</feature>
<keyword evidence="3" id="KW-0812">Transmembrane</keyword>
<keyword evidence="3" id="KW-0472">Membrane</keyword>
<dbReference type="PANTHER" id="PTHR38043">
    <property type="entry name" value="PROTEIN HEMX"/>
    <property type="match status" value="1"/>
</dbReference>
<protein>
    <submittedName>
        <fullName evidence="4">Uroporphyrinogen-III C-methyltransferase</fullName>
        <ecNumber evidence="4">2.1.1.107</ecNumber>
    </submittedName>
</protein>
<dbReference type="EMBL" id="AAKNYV010000009">
    <property type="protein sequence ID" value="ECT8140222.1"/>
    <property type="molecule type" value="Genomic_DNA"/>
</dbReference>
<feature type="transmembrane region" description="Helical" evidence="3">
    <location>
        <begin position="36"/>
        <end position="57"/>
    </location>
</feature>
<dbReference type="InterPro" id="IPR007470">
    <property type="entry name" value="HemX"/>
</dbReference>
<keyword evidence="4" id="KW-0489">Methyltransferase</keyword>
<dbReference type="GO" id="GO:0004851">
    <property type="term" value="F:uroporphyrin-III C-methyltransferase activity"/>
    <property type="evidence" value="ECO:0007669"/>
    <property type="project" value="UniProtKB-EC"/>
</dbReference>
<keyword evidence="1" id="KW-0175">Coiled coil</keyword>
<accession>A0A602WZC9</accession>
<dbReference type="GO" id="GO:0032259">
    <property type="term" value="P:methylation"/>
    <property type="evidence" value="ECO:0007669"/>
    <property type="project" value="UniProtKB-KW"/>
</dbReference>
<evidence type="ECO:0000256" key="2">
    <source>
        <dbReference type="SAM" id="MobiDB-lite"/>
    </source>
</evidence>
<feature type="region of interest" description="Disordered" evidence="2">
    <location>
        <begin position="1"/>
        <end position="31"/>
    </location>
</feature>
<gene>
    <name evidence="4" type="ORF">BSD63_22420</name>
</gene>
<evidence type="ECO:0000313" key="4">
    <source>
        <dbReference type="EMBL" id="ECT8140222.1"/>
    </source>
</evidence>
<keyword evidence="3" id="KW-1133">Transmembrane helix</keyword>
<organism evidence="4">
    <name type="scientific">Salmonella enteritidis</name>
    <dbReference type="NCBI Taxonomy" id="149539"/>
    <lineage>
        <taxon>Bacteria</taxon>
        <taxon>Pseudomonadati</taxon>
        <taxon>Pseudomonadota</taxon>
        <taxon>Gammaproteobacteria</taxon>
        <taxon>Enterobacterales</taxon>
        <taxon>Enterobacteriaceae</taxon>
        <taxon>Salmonella</taxon>
    </lineage>
</organism>
<keyword evidence="4" id="KW-0808">Transferase</keyword>
<dbReference type="NCBIfam" id="NF008173">
    <property type="entry name" value="PRK10920.1"/>
    <property type="match status" value="1"/>
</dbReference>
<dbReference type="AlphaFoldDB" id="A0A602WZC9"/>
<reference evidence="4" key="1">
    <citation type="submission" date="2018-07" db="EMBL/GenBank/DDBJ databases">
        <authorList>
            <consortium name="PulseNet: The National Subtyping Network for Foodborne Disease Surveillance"/>
            <person name="Tarr C.L."/>
            <person name="Trees E."/>
            <person name="Katz L.S."/>
            <person name="Carleton-Romer H.A."/>
            <person name="Stroika S."/>
            <person name="Kucerova Z."/>
            <person name="Roache K.F."/>
            <person name="Sabol A.L."/>
            <person name="Besser J."/>
            <person name="Gerner-Smidt P."/>
        </authorList>
    </citation>
    <scope>NUCLEOTIDE SEQUENCE</scope>
    <source>
        <strain evidence="4">2014AM-0699</strain>
    </source>
</reference>
<dbReference type="PANTHER" id="PTHR38043:SF1">
    <property type="entry name" value="PROTEIN HEMX"/>
    <property type="match status" value="1"/>
</dbReference>
<dbReference type="Pfam" id="PF04375">
    <property type="entry name" value="HemX"/>
    <property type="match status" value="1"/>
</dbReference>
<name>A0A602WZC9_SALEN</name>
<proteinExistence type="predicted"/>
<evidence type="ECO:0000256" key="1">
    <source>
        <dbReference type="SAM" id="Coils"/>
    </source>
</evidence>
<evidence type="ECO:0000256" key="3">
    <source>
        <dbReference type="SAM" id="Phobius"/>
    </source>
</evidence>
<comment type="caution">
    <text evidence="4">The sequence shown here is derived from an EMBL/GenBank/DDBJ whole genome shotgun (WGS) entry which is preliminary data.</text>
</comment>
<dbReference type="EC" id="2.1.1.107" evidence="4"/>
<feature type="compositionally biased region" description="Basic and acidic residues" evidence="2">
    <location>
        <begin position="1"/>
        <end position="18"/>
    </location>
</feature>
<dbReference type="RefSeq" id="WP_250312489.1">
    <property type="nucleotide sequence ID" value="NZ_JAQHWM010000010.1"/>
</dbReference>
<sequence length="389" mass="42315">MTEQEKSSAVVDETRESVETTPQPVNTEKKSKNSAALVLSAVAIAIALAAGIGLYGWGKQQATAQTETSDALATQLTALQKAQESQKAELEGIIKKQAAQLDDANRQQAALAKQLDEVQQKVATISGSDAKTWLLAQADFLVKLAGRKLWSDQDVTTAAALLKSADASLADMNDPSLITARRAITDDIASLSSVAQIDYDGIILKLNQLSNQIDNLRLADNDTDGSPMDSDSSELSSSLSEWRVNLQKSWQNFMDSFITIRRRDDTAVPLLAPNQDVYLRENIRSRLLVAAQAVPRHQEETYRQALDNVSTWVRAYYDTDDAATKAFLEEVDKLSQQNITMDLPETLGSQAILEKLMQTRVRNLLAQPTVSTAAPATQTDAPAAAPQGE</sequence>